<accession>A0A8B8CT25</accession>
<evidence type="ECO:0000259" key="10">
    <source>
        <dbReference type="PROSITE" id="PS51864"/>
    </source>
</evidence>
<dbReference type="SUPFAM" id="SSF49899">
    <property type="entry name" value="Concanavalin A-like lectins/glucanases"/>
    <property type="match status" value="2"/>
</dbReference>
<dbReference type="PROSITE" id="PS50060">
    <property type="entry name" value="MAM_2"/>
    <property type="match status" value="2"/>
</dbReference>
<feature type="active site" evidence="6">
    <location>
        <position position="152"/>
    </location>
</feature>
<evidence type="ECO:0000256" key="5">
    <source>
        <dbReference type="ARBA" id="ARBA00023049"/>
    </source>
</evidence>
<dbReference type="CDD" id="cd06263">
    <property type="entry name" value="MAM"/>
    <property type="match status" value="2"/>
</dbReference>
<feature type="binding site" evidence="6">
    <location>
        <position position="510"/>
    </location>
    <ligand>
        <name>Zn(2+)</name>
        <dbReference type="ChEBI" id="CHEBI:29105"/>
        <note>catalytic</note>
    </ligand>
</feature>
<feature type="binding site" evidence="6">
    <location>
        <position position="520"/>
    </location>
    <ligand>
        <name>Zn(2+)</name>
        <dbReference type="ChEBI" id="CHEBI:29105"/>
        <note>catalytic</note>
    </ligand>
</feature>
<dbReference type="Proteomes" id="UP000694844">
    <property type="component" value="Chromosome 2"/>
</dbReference>
<dbReference type="InterPro" id="IPR024079">
    <property type="entry name" value="MetalloPept_cat_dom_sf"/>
</dbReference>
<feature type="binding site" evidence="6">
    <location>
        <position position="161"/>
    </location>
    <ligand>
        <name>Zn(2+)</name>
        <dbReference type="ChEBI" id="CHEBI:29105"/>
        <note>catalytic</note>
    </ligand>
</feature>
<dbReference type="RefSeq" id="XP_022318354.1">
    <property type="nucleotide sequence ID" value="XM_022462646.1"/>
</dbReference>
<dbReference type="InterPro" id="IPR000998">
    <property type="entry name" value="MAM_dom"/>
</dbReference>
<keyword evidence="5 6" id="KW-0482">Metalloprotease</keyword>
<dbReference type="GO" id="GO:0016020">
    <property type="term" value="C:membrane"/>
    <property type="evidence" value="ECO:0007669"/>
    <property type="project" value="InterPro"/>
</dbReference>
<keyword evidence="4 6" id="KW-0862">Zinc</keyword>
<evidence type="ECO:0000259" key="9">
    <source>
        <dbReference type="PROSITE" id="PS50060"/>
    </source>
</evidence>
<dbReference type="EC" id="3.4.24.-" evidence="7"/>
<evidence type="ECO:0000256" key="3">
    <source>
        <dbReference type="ARBA" id="ARBA00022801"/>
    </source>
</evidence>
<dbReference type="GO" id="GO:0008270">
    <property type="term" value="F:zinc ion binding"/>
    <property type="evidence" value="ECO:0007669"/>
    <property type="project" value="UniProtKB-UniRule"/>
</dbReference>
<comment type="caution">
    <text evidence="6">Lacks conserved residue(s) required for the propagation of feature annotation.</text>
</comment>
<dbReference type="KEGG" id="cvn:111121379"/>
<dbReference type="GO" id="GO:0004222">
    <property type="term" value="F:metalloendopeptidase activity"/>
    <property type="evidence" value="ECO:0007669"/>
    <property type="project" value="UniProtKB-UniRule"/>
</dbReference>
<dbReference type="AlphaFoldDB" id="A0A8B8CT25"/>
<comment type="cofactor">
    <cofactor evidence="6 7">
        <name>Zn(2+)</name>
        <dbReference type="ChEBI" id="CHEBI:29105"/>
    </cofactor>
    <text evidence="6 7">Binds 1 zinc ion per subunit.</text>
</comment>
<reference evidence="12" key="1">
    <citation type="submission" date="2025-08" db="UniProtKB">
        <authorList>
            <consortium name="RefSeq"/>
        </authorList>
    </citation>
    <scope>IDENTIFICATION</scope>
    <source>
        <tissue evidence="12">Whole sample</tissue>
    </source>
</reference>
<feature type="active site" evidence="6">
    <location>
        <position position="511"/>
    </location>
</feature>
<dbReference type="Gene3D" id="3.40.390.10">
    <property type="entry name" value="Collagenase (Catalytic Domain)"/>
    <property type="match status" value="2"/>
</dbReference>
<feature type="domain" description="MAM" evidence="9">
    <location>
        <begin position="283"/>
        <end position="363"/>
    </location>
</feature>
<name>A0A8B8CT25_CRAVI</name>
<dbReference type="InterPro" id="IPR001506">
    <property type="entry name" value="Peptidase_M12A"/>
</dbReference>
<proteinExistence type="predicted"/>
<keyword evidence="2 6" id="KW-0479">Metal-binding</keyword>
<dbReference type="PANTHER" id="PTHR10127">
    <property type="entry name" value="DISCOIDIN, CUB, EGF, LAMININ , AND ZINC METALLOPROTEASE DOMAIN CONTAINING"/>
    <property type="match status" value="1"/>
</dbReference>
<keyword evidence="3 6" id="KW-0378">Hydrolase</keyword>
<dbReference type="PROSITE" id="PS50007">
    <property type="entry name" value="PIPLC_X_DOMAIN"/>
    <property type="match status" value="1"/>
</dbReference>
<evidence type="ECO:0000313" key="11">
    <source>
        <dbReference type="Proteomes" id="UP000694844"/>
    </source>
</evidence>
<evidence type="ECO:0000256" key="4">
    <source>
        <dbReference type="ARBA" id="ARBA00022833"/>
    </source>
</evidence>
<dbReference type="Pfam" id="PF01400">
    <property type="entry name" value="Astacin"/>
    <property type="match status" value="2"/>
</dbReference>
<dbReference type="PANTHER" id="PTHR10127:SF780">
    <property type="entry name" value="METALLOENDOPEPTIDASE"/>
    <property type="match status" value="1"/>
</dbReference>
<feature type="binding site" evidence="6">
    <location>
        <position position="514"/>
    </location>
    <ligand>
        <name>Zn(2+)</name>
        <dbReference type="ChEBI" id="CHEBI:29105"/>
        <note>catalytic</note>
    </ligand>
</feature>
<dbReference type="InterPro" id="IPR013320">
    <property type="entry name" value="ConA-like_dom_sf"/>
</dbReference>
<dbReference type="SUPFAM" id="SSF55486">
    <property type="entry name" value="Metalloproteases ('zincins'), catalytic domain"/>
    <property type="match status" value="2"/>
</dbReference>
<organism evidence="11 12">
    <name type="scientific">Crassostrea virginica</name>
    <name type="common">Eastern oyster</name>
    <dbReference type="NCBI Taxonomy" id="6565"/>
    <lineage>
        <taxon>Eukaryota</taxon>
        <taxon>Metazoa</taxon>
        <taxon>Spiralia</taxon>
        <taxon>Lophotrochozoa</taxon>
        <taxon>Mollusca</taxon>
        <taxon>Bivalvia</taxon>
        <taxon>Autobranchia</taxon>
        <taxon>Pteriomorphia</taxon>
        <taxon>Ostreida</taxon>
        <taxon>Ostreoidea</taxon>
        <taxon>Ostreidae</taxon>
        <taxon>Crassostrea</taxon>
    </lineage>
</organism>
<feature type="binding site" evidence="6">
    <location>
        <position position="155"/>
    </location>
    <ligand>
        <name>Zn(2+)</name>
        <dbReference type="ChEBI" id="CHEBI:29105"/>
        <note>catalytic</note>
    </ligand>
</feature>
<evidence type="ECO:0000256" key="1">
    <source>
        <dbReference type="ARBA" id="ARBA00022670"/>
    </source>
</evidence>
<feature type="chain" id="PRO_5034956221" description="Metalloendopeptidase" evidence="8">
    <location>
        <begin position="16"/>
        <end position="805"/>
    </location>
</feature>
<feature type="signal peptide" evidence="8">
    <location>
        <begin position="1"/>
        <end position="15"/>
    </location>
</feature>
<feature type="domain" description="MAM" evidence="9">
    <location>
        <begin position="652"/>
        <end position="805"/>
    </location>
</feature>
<evidence type="ECO:0000256" key="6">
    <source>
        <dbReference type="PROSITE-ProRule" id="PRU01211"/>
    </source>
</evidence>
<dbReference type="OrthoDB" id="291007at2759"/>
<dbReference type="SMART" id="SM00235">
    <property type="entry name" value="ZnMc"/>
    <property type="match status" value="2"/>
</dbReference>
<dbReference type="PROSITE" id="PS51864">
    <property type="entry name" value="ASTACIN"/>
    <property type="match status" value="2"/>
</dbReference>
<gene>
    <name evidence="12" type="primary">LOC111121379</name>
</gene>
<dbReference type="Pfam" id="PF00629">
    <property type="entry name" value="MAM"/>
    <property type="match status" value="2"/>
</dbReference>
<feature type="domain" description="Peptidase M12A" evidence="10">
    <location>
        <begin position="412"/>
        <end position="614"/>
    </location>
</feature>
<dbReference type="Gene3D" id="2.60.120.200">
    <property type="match status" value="1"/>
</dbReference>
<evidence type="ECO:0000256" key="2">
    <source>
        <dbReference type="ARBA" id="ARBA00022723"/>
    </source>
</evidence>
<protein>
    <recommendedName>
        <fullName evidence="7">Metalloendopeptidase</fullName>
        <ecNumber evidence="7">3.4.24.-</ecNumber>
    </recommendedName>
</protein>
<evidence type="ECO:0000256" key="7">
    <source>
        <dbReference type="RuleBase" id="RU361183"/>
    </source>
</evidence>
<dbReference type="SMART" id="SM00137">
    <property type="entry name" value="MAM"/>
    <property type="match status" value="2"/>
</dbReference>
<dbReference type="GeneID" id="111121379"/>
<keyword evidence="11" id="KW-1185">Reference proteome</keyword>
<dbReference type="CDD" id="cd04280">
    <property type="entry name" value="ZnMc_astacin_like"/>
    <property type="match status" value="2"/>
</dbReference>
<sequence>MQLLLVALVISLANARPQPEVPVGFDPAYPEENPGLFEGDIELQPEQESNLRNAIGDTRYLWPHGLVHYTIDSHHAAIPSHVQLFKDAMQEIMDKTMVNGKKCIDFQPRTSEAAYIQFSYGSGCHTPVGYQHRRSDVTLGTGCLRKGTVMHEILHALGFWHEQSRADRDNYVKIHFDNIQHGHERNFDKYQVGPKLDMLNEPYDYGSVMHYSAYAFAVDRRRVTIETLQPGVTIGQRVRLSDIDAKEIQIRYGCIPRPGSVQSTHSQQSVHVTTPHSITNQASVCTFDSGLCGWTQSKTDDLDWTDGHGRTPSSNTGPTTDHFGSTSGHYLYMEASSHYQKTAKLDSPVYPGGQYCLSAYFHILKWRDTLVVVTIVILLSTICQLRRGIVSILGLFEGDIELQPEQESNLRNAIGDTRYLWPHGVVHWTIDSHHAAIPSHVQLFKDAMQEIIDKTMVNGKKCIDFQPRTNEAAYIQFSYGSGCHTPVGYHGRRSDVTLGTGCLRKGTVMHEILHALGFWHEQSRADRDNYVKIHFDNIQHGHERNFDKYQVGPQLDMLNEPYDYGSVMHYSAYAFAVDRRRVTIETLQPGVTIGQRVRLSDIDAKEIQIRYGCVPRPGAPVTGSVTGATSAPGVTVHHQTATPHTFPSNSAATCTFDSGLCGWTQSKTDDLDWTDGHGRTPSANTGPSVDHLGSSSGHYLYLEASSHLQKSAKLDSPSYPAGQYCFSAYFHMYGQQTGYLSFKIIQNGHPYTVRRYTGDQGNRWLHLRLGLNIHANFQFEIEGHTGSGYHSDIAIDDLSVTPGHC</sequence>
<feature type="binding site" evidence="6">
    <location>
        <position position="151"/>
    </location>
    <ligand>
        <name>Zn(2+)</name>
        <dbReference type="ChEBI" id="CHEBI:29105"/>
        <note>catalytic</note>
    </ligand>
</feature>
<dbReference type="InterPro" id="IPR034035">
    <property type="entry name" value="Astacin-like_dom"/>
</dbReference>
<keyword evidence="1 6" id="KW-0645">Protease</keyword>
<dbReference type="GO" id="GO:0006508">
    <property type="term" value="P:proteolysis"/>
    <property type="evidence" value="ECO:0007669"/>
    <property type="project" value="UniProtKB-KW"/>
</dbReference>
<feature type="domain" description="Peptidase M12A" evidence="10">
    <location>
        <begin position="53"/>
        <end position="255"/>
    </location>
</feature>
<evidence type="ECO:0000313" key="12">
    <source>
        <dbReference type="RefSeq" id="XP_022318354.1"/>
    </source>
</evidence>
<dbReference type="PRINTS" id="PR00480">
    <property type="entry name" value="ASTACIN"/>
</dbReference>
<dbReference type="InterPro" id="IPR006026">
    <property type="entry name" value="Peptidase_Metallo"/>
</dbReference>
<evidence type="ECO:0000256" key="8">
    <source>
        <dbReference type="SAM" id="SignalP"/>
    </source>
</evidence>
<keyword evidence="8" id="KW-0732">Signal</keyword>